<dbReference type="AlphaFoldDB" id="A0AAV2B5M7"/>
<evidence type="ECO:0000313" key="2">
    <source>
        <dbReference type="Proteomes" id="UP001497382"/>
    </source>
</evidence>
<organism evidence="1 2">
    <name type="scientific">Larinioides sclopetarius</name>
    <dbReference type="NCBI Taxonomy" id="280406"/>
    <lineage>
        <taxon>Eukaryota</taxon>
        <taxon>Metazoa</taxon>
        <taxon>Ecdysozoa</taxon>
        <taxon>Arthropoda</taxon>
        <taxon>Chelicerata</taxon>
        <taxon>Arachnida</taxon>
        <taxon>Araneae</taxon>
        <taxon>Araneomorphae</taxon>
        <taxon>Entelegynae</taxon>
        <taxon>Araneoidea</taxon>
        <taxon>Araneidae</taxon>
        <taxon>Larinioides</taxon>
    </lineage>
</organism>
<evidence type="ECO:0000313" key="1">
    <source>
        <dbReference type="EMBL" id="CAL1291182.1"/>
    </source>
</evidence>
<dbReference type="Proteomes" id="UP001497382">
    <property type="component" value="Unassembled WGS sequence"/>
</dbReference>
<protein>
    <submittedName>
        <fullName evidence="1">Uncharacterized protein</fullName>
    </submittedName>
</protein>
<keyword evidence="2" id="KW-1185">Reference proteome</keyword>
<gene>
    <name evidence="1" type="ORF">LARSCL_LOCUS16936</name>
</gene>
<name>A0AAV2B5M7_9ARAC</name>
<dbReference type="EMBL" id="CAXIEN010000277">
    <property type="protein sequence ID" value="CAL1291182.1"/>
    <property type="molecule type" value="Genomic_DNA"/>
</dbReference>
<sequence length="21" mass="2198">MFSKVLAAVALLGLLDNLCCC</sequence>
<comment type="caution">
    <text evidence="1">The sequence shown here is derived from an EMBL/GenBank/DDBJ whole genome shotgun (WGS) entry which is preliminary data.</text>
</comment>
<reference evidence="1 2" key="1">
    <citation type="submission" date="2024-04" db="EMBL/GenBank/DDBJ databases">
        <authorList>
            <person name="Rising A."/>
            <person name="Reimegard J."/>
            <person name="Sonavane S."/>
            <person name="Akerstrom W."/>
            <person name="Nylinder S."/>
            <person name="Hedman E."/>
            <person name="Kallberg Y."/>
        </authorList>
    </citation>
    <scope>NUCLEOTIDE SEQUENCE [LARGE SCALE GENOMIC DNA]</scope>
</reference>
<accession>A0AAV2B5M7</accession>
<proteinExistence type="predicted"/>